<dbReference type="GO" id="GO:0005737">
    <property type="term" value="C:cytoplasm"/>
    <property type="evidence" value="ECO:0007669"/>
    <property type="project" value="InterPro"/>
</dbReference>
<name>A8RBM0_9FIRM</name>
<dbReference type="eggNOG" id="ENOG502Z7TB">
    <property type="taxonomic scope" value="Bacteria"/>
</dbReference>
<dbReference type="GO" id="GO:0008253">
    <property type="term" value="F:5'-nucleotidase activity"/>
    <property type="evidence" value="ECO:0007669"/>
    <property type="project" value="InterPro"/>
</dbReference>
<dbReference type="STRING" id="428127.EUBDOL_01128"/>
<evidence type="ECO:0000313" key="1">
    <source>
        <dbReference type="EMBL" id="EDP11208.1"/>
    </source>
</evidence>
<reference evidence="1 2" key="2">
    <citation type="submission" date="2007-09" db="EMBL/GenBank/DDBJ databases">
        <authorList>
            <person name="Fulton L."/>
            <person name="Clifton S."/>
            <person name="Fulton B."/>
            <person name="Xu J."/>
            <person name="Minx P."/>
            <person name="Pepin K.H."/>
            <person name="Johnson M."/>
            <person name="Thiruvilangam P."/>
            <person name="Bhonagiri V."/>
            <person name="Nash W.E."/>
            <person name="Mardis E.R."/>
            <person name="Wilson R.K."/>
        </authorList>
    </citation>
    <scope>NUCLEOTIDE SEQUENCE [LARGE SCALE GENOMIC DNA]</scope>
    <source>
        <strain evidence="1 2">DSM 3991</strain>
    </source>
</reference>
<dbReference type="Proteomes" id="UP000004090">
    <property type="component" value="Unassembled WGS sequence"/>
</dbReference>
<accession>A8RBM0</accession>
<evidence type="ECO:0000313" key="2">
    <source>
        <dbReference type="Proteomes" id="UP000004090"/>
    </source>
</evidence>
<dbReference type="HOGENOM" id="CLU_060123_0_0_9"/>
<proteinExistence type="predicted"/>
<dbReference type="PANTHER" id="PTHR31367:SF5">
    <property type="entry name" value="CYTOSOLIC 5'-NUCLEOTIDASE 1A"/>
    <property type="match status" value="1"/>
</dbReference>
<protein>
    <submittedName>
        <fullName evidence="1">5'-nucleotidase</fullName>
    </submittedName>
</protein>
<organism evidence="1 2">
    <name type="scientific">Amedibacillus dolichus DSM 3991</name>
    <dbReference type="NCBI Taxonomy" id="428127"/>
    <lineage>
        <taxon>Bacteria</taxon>
        <taxon>Bacillati</taxon>
        <taxon>Bacillota</taxon>
        <taxon>Erysipelotrichia</taxon>
        <taxon>Erysipelotrichales</taxon>
        <taxon>Erysipelotrichaceae</taxon>
        <taxon>Amedibacillus</taxon>
    </lineage>
</organism>
<gene>
    <name evidence="1" type="ORF">EUBDOL_01128</name>
</gene>
<dbReference type="GO" id="GO:0000287">
    <property type="term" value="F:magnesium ion binding"/>
    <property type="evidence" value="ECO:0007669"/>
    <property type="project" value="InterPro"/>
</dbReference>
<dbReference type="GO" id="GO:0000166">
    <property type="term" value="F:nucleotide binding"/>
    <property type="evidence" value="ECO:0007669"/>
    <property type="project" value="InterPro"/>
</dbReference>
<dbReference type="EMBL" id="ABAW02000019">
    <property type="protein sequence ID" value="EDP11208.1"/>
    <property type="molecule type" value="Genomic_DNA"/>
</dbReference>
<reference evidence="1 2" key="1">
    <citation type="submission" date="2007-09" db="EMBL/GenBank/DDBJ databases">
        <title>Draft genome sequence of Eubacterium dolichum (DSM 3991).</title>
        <authorList>
            <person name="Sudarsanam P."/>
            <person name="Ley R."/>
            <person name="Guruge J."/>
            <person name="Turnbaugh P.J."/>
            <person name="Mahowald M."/>
            <person name="Liep D."/>
            <person name="Gordon J."/>
        </authorList>
    </citation>
    <scope>NUCLEOTIDE SEQUENCE [LARGE SCALE GENOMIC DNA]</scope>
    <source>
        <strain evidence="1 2">DSM 3991</strain>
    </source>
</reference>
<sequence>MKGCDGLGLNLKDYLVVGISSRALFDLDEENRIYEEQGLAAYSEYQIAHEDEVLAPGSGFALVKALLNLNTISDKRYVEVIIMSRNSADTSLRIFHSIEHYGLDISRAVLSGGSSLSNYLEAFDVDLFLSADSHDVEQAINSGFAAGRIYTDPILNYDPKHQIDQIRIAFDGDAVLFSDDSEKIYQQKGLSAFVQNEKENARNNLNKGPFAQFLKTISDLQKNFDETNSPIRTALVTARNAPAHERVIRTLRAWNVRIDEAFFLGGITKKDVLKAFDPHIFFDDQPTHAKPASEVVPSAQVPYKNIN</sequence>
<dbReference type="Pfam" id="PF06189">
    <property type="entry name" value="5-nucleotidase"/>
    <property type="match status" value="1"/>
</dbReference>
<dbReference type="AlphaFoldDB" id="A8RBM0"/>
<dbReference type="PANTHER" id="PTHR31367">
    <property type="entry name" value="CYTOSOLIC 5'-NUCLEOTIDASE 1 FAMILY MEMBER"/>
    <property type="match status" value="1"/>
</dbReference>
<comment type="caution">
    <text evidence="1">The sequence shown here is derived from an EMBL/GenBank/DDBJ whole genome shotgun (WGS) entry which is preliminary data.</text>
</comment>
<dbReference type="InterPro" id="IPR010394">
    <property type="entry name" value="5-nucleotidase"/>
</dbReference>
<dbReference type="GO" id="GO:0009117">
    <property type="term" value="P:nucleotide metabolic process"/>
    <property type="evidence" value="ECO:0007669"/>
    <property type="project" value="InterPro"/>
</dbReference>